<proteinExistence type="predicted"/>
<comment type="caution">
    <text evidence="1">The sequence shown here is derived from an EMBL/GenBank/DDBJ whole genome shotgun (WGS) entry which is preliminary data.</text>
</comment>
<name>A0A6G4WIL7_9HYPH</name>
<dbReference type="EMBL" id="JAAKZF010000042">
    <property type="protein sequence ID" value="NGO54043.1"/>
    <property type="molecule type" value="Genomic_DNA"/>
</dbReference>
<reference evidence="1 2" key="1">
    <citation type="submission" date="2020-02" db="EMBL/GenBank/DDBJ databases">
        <title>Genome sequence of strain CCNWXJ40-4.</title>
        <authorList>
            <person name="Gao J."/>
            <person name="Sun J."/>
        </authorList>
    </citation>
    <scope>NUCLEOTIDE SEQUENCE [LARGE SCALE GENOMIC DNA]</scope>
    <source>
        <strain evidence="1 2">CCNWXJ 40-4</strain>
    </source>
</reference>
<gene>
    <name evidence="1" type="ORF">G6N73_23320</name>
</gene>
<keyword evidence="2" id="KW-1185">Reference proteome</keyword>
<organism evidence="1 2">
    <name type="scientific">Allomesorhizobium camelthorni</name>
    <dbReference type="NCBI Taxonomy" id="475069"/>
    <lineage>
        <taxon>Bacteria</taxon>
        <taxon>Pseudomonadati</taxon>
        <taxon>Pseudomonadota</taxon>
        <taxon>Alphaproteobacteria</taxon>
        <taxon>Hyphomicrobiales</taxon>
        <taxon>Phyllobacteriaceae</taxon>
        <taxon>Allomesorhizobium</taxon>
    </lineage>
</organism>
<dbReference type="AlphaFoldDB" id="A0A6G4WIL7"/>
<evidence type="ECO:0008006" key="3">
    <source>
        <dbReference type="Google" id="ProtNLM"/>
    </source>
</evidence>
<sequence length="75" mass="8427">MNATLKNLLHAAETWTPEEQAELADFARVIEARRTGIYELDEDELAAVEEGLGQADRGEFVTDSDLREMSRRFGA</sequence>
<evidence type="ECO:0000313" key="2">
    <source>
        <dbReference type="Proteomes" id="UP001642900"/>
    </source>
</evidence>
<evidence type="ECO:0000313" key="1">
    <source>
        <dbReference type="EMBL" id="NGO54043.1"/>
    </source>
</evidence>
<protein>
    <recommendedName>
        <fullName evidence="3">Addiction module protein</fullName>
    </recommendedName>
</protein>
<dbReference type="RefSeq" id="WP_165031993.1">
    <property type="nucleotide sequence ID" value="NZ_JAAKZF010000042.1"/>
</dbReference>
<dbReference type="Proteomes" id="UP001642900">
    <property type="component" value="Unassembled WGS sequence"/>
</dbReference>
<accession>A0A6G4WIL7</accession>